<dbReference type="RefSeq" id="WP_143153571.1">
    <property type="nucleotide sequence ID" value="NZ_FQXO01000025.1"/>
</dbReference>
<name>A0A1M5TUX2_9FIRM</name>
<sequence>MSETLIEIRCINCNKLLGKVPDDETFKIELKCRNCKTIHMYKIEAREAQGEQN</sequence>
<dbReference type="EMBL" id="FQXO01000025">
    <property type="protein sequence ID" value="SHH54577.1"/>
    <property type="molecule type" value="Genomic_DNA"/>
</dbReference>
<organism evidence="1 2">
    <name type="scientific">Caloranaerobacter azorensis DSM 13643</name>
    <dbReference type="NCBI Taxonomy" id="1121264"/>
    <lineage>
        <taxon>Bacteria</taxon>
        <taxon>Bacillati</taxon>
        <taxon>Bacillota</taxon>
        <taxon>Tissierellia</taxon>
        <taxon>Tissierellales</taxon>
        <taxon>Thermohalobacteraceae</taxon>
        <taxon>Caloranaerobacter</taxon>
    </lineage>
</organism>
<dbReference type="OrthoDB" id="2066462at2"/>
<dbReference type="Pfam" id="PF10122">
    <property type="entry name" value="Zn_ribbon_Com"/>
    <property type="match status" value="1"/>
</dbReference>
<evidence type="ECO:0000313" key="2">
    <source>
        <dbReference type="Proteomes" id="UP000183967"/>
    </source>
</evidence>
<reference evidence="2" key="1">
    <citation type="submission" date="2016-11" db="EMBL/GenBank/DDBJ databases">
        <authorList>
            <person name="Varghese N."/>
            <person name="Submissions S."/>
        </authorList>
    </citation>
    <scope>NUCLEOTIDE SEQUENCE [LARGE SCALE GENOMIC DNA]</scope>
    <source>
        <strain evidence="2">DSM 13643</strain>
    </source>
</reference>
<dbReference type="InterPro" id="IPR019294">
    <property type="entry name" value="Translation_reg_Com"/>
</dbReference>
<dbReference type="AlphaFoldDB" id="A0A1M5TUX2"/>
<proteinExistence type="predicted"/>
<accession>A0A1M5TUX2</accession>
<dbReference type="Proteomes" id="UP000183967">
    <property type="component" value="Unassembled WGS sequence"/>
</dbReference>
<evidence type="ECO:0000313" key="1">
    <source>
        <dbReference type="EMBL" id="SHH54577.1"/>
    </source>
</evidence>
<keyword evidence="2" id="KW-1185">Reference proteome</keyword>
<protein>
    <submittedName>
        <fullName evidence="1">Mu-like prophage protein Com</fullName>
    </submittedName>
</protein>
<gene>
    <name evidence="1" type="ORF">SAMN02745135_01151</name>
</gene>